<evidence type="ECO:0000256" key="2">
    <source>
        <dbReference type="PROSITE-ProRule" id="PRU00176"/>
    </source>
</evidence>
<accession>A0A7R8YT18</accession>
<sequence>MTSLVVWGEPYPVIQINGQKIIGPCQNWEKFGRKPNQSLEIFISKIPHHLTEFELMPVFASIGPIWKFRLMMNFSGQNRGFAYLQYIHEENYDKAFEALNGKTFLFPPKYRVNMTMSRNICTLVLGGIDTRFDHKLVEKNIQSLVCVKEIDILYNNRSQPIFFIKFYNHRDTALSRRTLLQYLPAFGNKAWVRWGPH</sequence>
<feature type="domain" description="RRM" evidence="3">
    <location>
        <begin position="39"/>
        <end position="119"/>
    </location>
</feature>
<dbReference type="InterPro" id="IPR000504">
    <property type="entry name" value="RRM_dom"/>
</dbReference>
<evidence type="ECO:0000313" key="4">
    <source>
        <dbReference type="EMBL" id="CAD7084487.1"/>
    </source>
</evidence>
<evidence type="ECO:0000259" key="3">
    <source>
        <dbReference type="PROSITE" id="PS50102"/>
    </source>
</evidence>
<dbReference type="OrthoDB" id="3800936at2759"/>
<name>A0A7R8YT18_HERIL</name>
<dbReference type="InterPro" id="IPR012677">
    <property type="entry name" value="Nucleotide-bd_a/b_plait_sf"/>
</dbReference>
<gene>
    <name evidence="4" type="ORF">HERILL_LOCUS7375</name>
</gene>
<dbReference type="Pfam" id="PF00076">
    <property type="entry name" value="RRM_1"/>
    <property type="match status" value="1"/>
</dbReference>
<dbReference type="Proteomes" id="UP000594454">
    <property type="component" value="Chromosome 3"/>
</dbReference>
<dbReference type="InterPro" id="IPR035979">
    <property type="entry name" value="RBD_domain_sf"/>
</dbReference>
<dbReference type="Gene3D" id="3.30.70.330">
    <property type="match status" value="1"/>
</dbReference>
<dbReference type="SUPFAM" id="SSF54928">
    <property type="entry name" value="RNA-binding domain, RBD"/>
    <property type="match status" value="1"/>
</dbReference>
<dbReference type="PROSITE" id="PS50102">
    <property type="entry name" value="RRM"/>
    <property type="match status" value="1"/>
</dbReference>
<organism evidence="4 5">
    <name type="scientific">Hermetia illucens</name>
    <name type="common">Black soldier fly</name>
    <dbReference type="NCBI Taxonomy" id="343691"/>
    <lineage>
        <taxon>Eukaryota</taxon>
        <taxon>Metazoa</taxon>
        <taxon>Ecdysozoa</taxon>
        <taxon>Arthropoda</taxon>
        <taxon>Hexapoda</taxon>
        <taxon>Insecta</taxon>
        <taxon>Pterygota</taxon>
        <taxon>Neoptera</taxon>
        <taxon>Endopterygota</taxon>
        <taxon>Diptera</taxon>
        <taxon>Brachycera</taxon>
        <taxon>Stratiomyomorpha</taxon>
        <taxon>Stratiomyidae</taxon>
        <taxon>Hermetiinae</taxon>
        <taxon>Hermetia</taxon>
    </lineage>
</organism>
<evidence type="ECO:0000313" key="5">
    <source>
        <dbReference type="Proteomes" id="UP000594454"/>
    </source>
</evidence>
<dbReference type="PANTHER" id="PTHR21245">
    <property type="entry name" value="HETEROGENEOUS NUCLEAR RIBONUCLEOPROTEIN"/>
    <property type="match status" value="1"/>
</dbReference>
<keyword evidence="5" id="KW-1185">Reference proteome</keyword>
<dbReference type="GO" id="GO:0003723">
    <property type="term" value="F:RNA binding"/>
    <property type="evidence" value="ECO:0007669"/>
    <property type="project" value="UniProtKB-UniRule"/>
</dbReference>
<dbReference type="SMART" id="SM00360">
    <property type="entry name" value="RRM"/>
    <property type="match status" value="1"/>
</dbReference>
<keyword evidence="1 2" id="KW-0694">RNA-binding</keyword>
<dbReference type="AlphaFoldDB" id="A0A7R8YT18"/>
<dbReference type="InParanoid" id="A0A7R8YT18"/>
<protein>
    <recommendedName>
        <fullName evidence="3">RRM domain-containing protein</fullName>
    </recommendedName>
</protein>
<proteinExistence type="predicted"/>
<evidence type="ECO:0000256" key="1">
    <source>
        <dbReference type="ARBA" id="ARBA00022884"/>
    </source>
</evidence>
<dbReference type="EMBL" id="LR899011">
    <property type="protein sequence ID" value="CAD7084487.1"/>
    <property type="molecule type" value="Genomic_DNA"/>
</dbReference>
<reference evidence="4 5" key="1">
    <citation type="submission" date="2020-11" db="EMBL/GenBank/DDBJ databases">
        <authorList>
            <person name="Wallbank WR R."/>
            <person name="Pardo Diaz C."/>
            <person name="Kozak K."/>
            <person name="Martin S."/>
            <person name="Jiggins C."/>
            <person name="Moest M."/>
            <person name="Warren A I."/>
            <person name="Generalovic N T."/>
            <person name="Byers J.R.P. K."/>
            <person name="Montejo-Kovacevich G."/>
            <person name="Yen C E."/>
        </authorList>
    </citation>
    <scope>NUCLEOTIDE SEQUENCE [LARGE SCALE GENOMIC DNA]</scope>
</reference>